<evidence type="ECO:0000313" key="1">
    <source>
        <dbReference type="EMBL" id="KIC07371.1"/>
    </source>
</evidence>
<gene>
    <name evidence="1" type="ORF">MCC93_14210</name>
</gene>
<name>A0A0C1GPQ3_9NEIS</name>
<organism evidence="1 2">
    <name type="scientific">Morococcus cerebrosus</name>
    <dbReference type="NCBI Taxonomy" id="1056807"/>
    <lineage>
        <taxon>Bacteria</taxon>
        <taxon>Pseudomonadati</taxon>
        <taxon>Pseudomonadota</taxon>
        <taxon>Betaproteobacteria</taxon>
        <taxon>Neisseriales</taxon>
        <taxon>Neisseriaceae</taxon>
        <taxon>Morococcus</taxon>
    </lineage>
</organism>
<dbReference type="Proteomes" id="UP000031390">
    <property type="component" value="Unassembled WGS sequence"/>
</dbReference>
<evidence type="ECO:0000313" key="2">
    <source>
        <dbReference type="Proteomes" id="UP000031390"/>
    </source>
</evidence>
<proteinExistence type="predicted"/>
<protein>
    <submittedName>
        <fullName evidence="1">Uncharacterized protein</fullName>
    </submittedName>
</protein>
<dbReference type="AlphaFoldDB" id="A0A0C1GPQ3"/>
<comment type="caution">
    <text evidence="1">The sequence shown here is derived from an EMBL/GenBank/DDBJ whole genome shotgun (WGS) entry which is preliminary data.</text>
</comment>
<accession>A0A0C1GPQ3</accession>
<reference evidence="1 2" key="1">
    <citation type="submission" date="2014-12" db="EMBL/GenBank/DDBJ databases">
        <title>Genome sequence of Morococcus cerebrosus.</title>
        <authorList>
            <person name="Shin S.-K."/>
            <person name="Yi H."/>
        </authorList>
    </citation>
    <scope>NUCLEOTIDE SEQUENCE [LARGE SCALE GENOMIC DNA]</scope>
    <source>
        <strain evidence="1 2">CIP 81.93</strain>
    </source>
</reference>
<dbReference type="EMBL" id="JUFZ01000057">
    <property type="protein sequence ID" value="KIC07371.1"/>
    <property type="molecule type" value="Genomic_DNA"/>
</dbReference>
<sequence>MFLIWEGCLFCFQTTYVQHDVKGRLKTGLGVKFRPSR</sequence>